<feature type="binding site" evidence="3">
    <location>
        <position position="114"/>
    </location>
    <ligand>
        <name>a divalent metal cation</name>
        <dbReference type="ChEBI" id="CHEBI:60240"/>
        <label>1</label>
    </ligand>
</feature>
<feature type="binding site" evidence="3">
    <location>
        <position position="181"/>
    </location>
    <ligand>
        <name>a divalent metal cation</name>
        <dbReference type="ChEBI" id="CHEBI:60240"/>
        <label>2</label>
    </ligand>
</feature>
<dbReference type="InterPro" id="IPR032466">
    <property type="entry name" value="Metal_Hydrolase"/>
</dbReference>
<dbReference type="PANTHER" id="PTHR46124">
    <property type="entry name" value="D-AMINOACYL-TRNA DEACYLASE"/>
    <property type="match status" value="1"/>
</dbReference>
<dbReference type="Proteomes" id="UP000178646">
    <property type="component" value="Unassembled WGS sequence"/>
</dbReference>
<evidence type="ECO:0000256" key="2">
    <source>
        <dbReference type="ARBA" id="ARBA00022801"/>
    </source>
</evidence>
<feature type="binding site" evidence="3">
    <location>
        <position position="236"/>
    </location>
    <ligand>
        <name>a divalent metal cation</name>
        <dbReference type="ChEBI" id="CHEBI:60240"/>
        <label>1</label>
    </ligand>
</feature>
<gene>
    <name evidence="4" type="ORF">A2W59_02290</name>
</gene>
<name>A0A1G2PKY0_9BACT</name>
<dbReference type="FunFam" id="3.20.20.140:FF:000005">
    <property type="entry name" value="TatD family hydrolase"/>
    <property type="match status" value="1"/>
</dbReference>
<dbReference type="AlphaFoldDB" id="A0A1G2PKY0"/>
<sequence>MENKNLLIDTHAHVNFNDFKDDSKEVIKRSLDENIWMINVGAERKTSERAVKMAEEYEDGVYATVGLHPSHLVKQDVEYKENGEIVKYKSKREEFDYDFYLNSAKNEKVLGIGECGLDYSQSKISNLKNKNWKEKQKEVFIKHIKLAKEVNKPIIIHCRDAHDDLLKILHLAVKPPSGVMHFFTGNLEQAKKYIEFGFYISFSGVITFPPKKVETVGAYDEIIKNIPLEKILVETDCPYVAPVPYRGKRNEPAYVKYVAHKIAEIRGISFDEVAEQTTKNARKLFGI</sequence>
<dbReference type="PROSITE" id="PS01137">
    <property type="entry name" value="TATD_1"/>
    <property type="match status" value="1"/>
</dbReference>
<keyword evidence="2" id="KW-0378">Hydrolase</keyword>
<dbReference type="GO" id="GO:0004536">
    <property type="term" value="F:DNA nuclease activity"/>
    <property type="evidence" value="ECO:0007669"/>
    <property type="project" value="InterPro"/>
</dbReference>
<keyword evidence="1 3" id="KW-0479">Metal-binding</keyword>
<accession>A0A1G2PKY0</accession>
<dbReference type="SUPFAM" id="SSF51556">
    <property type="entry name" value="Metallo-dependent hydrolases"/>
    <property type="match status" value="1"/>
</dbReference>
<dbReference type="PANTHER" id="PTHR46124:SF2">
    <property type="entry name" value="D-AMINOACYL-TRNA DEACYLASE"/>
    <property type="match status" value="1"/>
</dbReference>
<feature type="binding site" evidence="3">
    <location>
        <position position="11"/>
    </location>
    <ligand>
        <name>a divalent metal cation</name>
        <dbReference type="ChEBI" id="CHEBI:60240"/>
        <label>1</label>
    </ligand>
</feature>
<dbReference type="GO" id="GO:0046872">
    <property type="term" value="F:metal ion binding"/>
    <property type="evidence" value="ECO:0007669"/>
    <property type="project" value="UniProtKB-KW"/>
</dbReference>
<evidence type="ECO:0000313" key="5">
    <source>
        <dbReference type="Proteomes" id="UP000178646"/>
    </source>
</evidence>
<feature type="binding site" evidence="3">
    <location>
        <position position="13"/>
    </location>
    <ligand>
        <name>a divalent metal cation</name>
        <dbReference type="ChEBI" id="CHEBI:60240"/>
        <label>1</label>
    </ligand>
</feature>
<proteinExistence type="predicted"/>
<dbReference type="InterPro" id="IPR015991">
    <property type="entry name" value="TatD/YcfH-like"/>
</dbReference>
<dbReference type="EMBL" id="MHSU01000039">
    <property type="protein sequence ID" value="OHA48976.1"/>
    <property type="molecule type" value="Genomic_DNA"/>
</dbReference>
<dbReference type="Pfam" id="PF01026">
    <property type="entry name" value="TatD_DNase"/>
    <property type="match status" value="1"/>
</dbReference>
<dbReference type="PROSITE" id="PS01090">
    <property type="entry name" value="TATD_2"/>
    <property type="match status" value="1"/>
</dbReference>
<organism evidence="4 5">
    <name type="scientific">Candidatus Terrybacteria bacterium RIFCSPHIGHO2_02_41_19</name>
    <dbReference type="NCBI Taxonomy" id="1802364"/>
    <lineage>
        <taxon>Bacteria</taxon>
        <taxon>Candidatus Terryibacteriota</taxon>
    </lineage>
</organism>
<evidence type="ECO:0008006" key="6">
    <source>
        <dbReference type="Google" id="ProtNLM"/>
    </source>
</evidence>
<evidence type="ECO:0000313" key="4">
    <source>
        <dbReference type="EMBL" id="OHA48976.1"/>
    </source>
</evidence>
<dbReference type="Gene3D" id="3.20.20.140">
    <property type="entry name" value="Metal-dependent hydrolases"/>
    <property type="match status" value="1"/>
</dbReference>
<dbReference type="NCBIfam" id="TIGR00010">
    <property type="entry name" value="YchF/TatD family DNA exonuclease"/>
    <property type="match status" value="1"/>
</dbReference>
<evidence type="ECO:0000256" key="3">
    <source>
        <dbReference type="PIRSR" id="PIRSR005902-1"/>
    </source>
</evidence>
<dbReference type="GO" id="GO:0016788">
    <property type="term" value="F:hydrolase activity, acting on ester bonds"/>
    <property type="evidence" value="ECO:0007669"/>
    <property type="project" value="InterPro"/>
</dbReference>
<reference evidence="4 5" key="1">
    <citation type="journal article" date="2016" name="Nat. Commun.">
        <title>Thousands of microbial genomes shed light on interconnected biogeochemical processes in an aquifer system.</title>
        <authorList>
            <person name="Anantharaman K."/>
            <person name="Brown C.T."/>
            <person name="Hug L.A."/>
            <person name="Sharon I."/>
            <person name="Castelle C.J."/>
            <person name="Probst A.J."/>
            <person name="Thomas B.C."/>
            <person name="Singh A."/>
            <person name="Wilkins M.J."/>
            <person name="Karaoz U."/>
            <person name="Brodie E.L."/>
            <person name="Williams K.H."/>
            <person name="Hubbard S.S."/>
            <person name="Banfield J.F."/>
        </authorList>
    </citation>
    <scope>NUCLEOTIDE SEQUENCE [LARGE SCALE GENOMIC DNA]</scope>
</reference>
<dbReference type="PIRSF" id="PIRSF005902">
    <property type="entry name" value="DNase_TatD"/>
    <property type="match status" value="1"/>
</dbReference>
<feature type="binding site" evidence="3">
    <location>
        <position position="157"/>
    </location>
    <ligand>
        <name>a divalent metal cation</name>
        <dbReference type="ChEBI" id="CHEBI:60240"/>
        <label>2</label>
    </ligand>
</feature>
<protein>
    <recommendedName>
        <fullName evidence="6">Hydrolase TatD</fullName>
    </recommendedName>
</protein>
<dbReference type="CDD" id="cd01310">
    <property type="entry name" value="TatD_DNAse"/>
    <property type="match status" value="1"/>
</dbReference>
<dbReference type="InterPro" id="IPR018228">
    <property type="entry name" value="DNase_TatD-rel_CS"/>
</dbReference>
<comment type="caution">
    <text evidence="4">The sequence shown here is derived from an EMBL/GenBank/DDBJ whole genome shotgun (WGS) entry which is preliminary data.</text>
</comment>
<evidence type="ECO:0000256" key="1">
    <source>
        <dbReference type="ARBA" id="ARBA00022723"/>
    </source>
</evidence>
<dbReference type="InterPro" id="IPR001130">
    <property type="entry name" value="TatD-like"/>
</dbReference>